<evidence type="ECO:0000313" key="2">
    <source>
        <dbReference type="Proteomes" id="UP000287651"/>
    </source>
</evidence>
<proteinExistence type="predicted"/>
<protein>
    <submittedName>
        <fullName evidence="1">Uncharacterized protein</fullName>
    </submittedName>
</protein>
<dbReference type="Proteomes" id="UP000287651">
    <property type="component" value="Unassembled WGS sequence"/>
</dbReference>
<reference evidence="1 2" key="1">
    <citation type="journal article" date="2014" name="Agronomy (Basel)">
        <title>A Draft Genome Sequence for Ensete ventricosum, the Drought-Tolerant Tree Against Hunger.</title>
        <authorList>
            <person name="Harrison J."/>
            <person name="Moore K.A."/>
            <person name="Paszkiewicz K."/>
            <person name="Jones T."/>
            <person name="Grant M."/>
            <person name="Ambacheew D."/>
            <person name="Muzemil S."/>
            <person name="Studholme D.J."/>
        </authorList>
    </citation>
    <scope>NUCLEOTIDE SEQUENCE [LARGE SCALE GENOMIC DNA]</scope>
</reference>
<evidence type="ECO:0000313" key="1">
    <source>
        <dbReference type="EMBL" id="RRT59523.1"/>
    </source>
</evidence>
<dbReference type="AlphaFoldDB" id="A0A426Z6H6"/>
<sequence>MQALQSPLHVSPLRTGGRAGGWCLCNYRRCDRHLCGLYWRTIAMRSCCLRKVVAYVWPRYAAVLSKPLQVVVMLLQPLYPVTLHNCCRQLNR</sequence>
<comment type="caution">
    <text evidence="1">The sequence shown here is derived from an EMBL/GenBank/DDBJ whole genome shotgun (WGS) entry which is preliminary data.</text>
</comment>
<dbReference type="EMBL" id="AMZH03008171">
    <property type="protein sequence ID" value="RRT59523.1"/>
    <property type="molecule type" value="Genomic_DNA"/>
</dbReference>
<gene>
    <name evidence="1" type="ORF">B296_00010564</name>
</gene>
<organism evidence="1 2">
    <name type="scientific">Ensete ventricosum</name>
    <name type="common">Abyssinian banana</name>
    <name type="synonym">Musa ensete</name>
    <dbReference type="NCBI Taxonomy" id="4639"/>
    <lineage>
        <taxon>Eukaryota</taxon>
        <taxon>Viridiplantae</taxon>
        <taxon>Streptophyta</taxon>
        <taxon>Embryophyta</taxon>
        <taxon>Tracheophyta</taxon>
        <taxon>Spermatophyta</taxon>
        <taxon>Magnoliopsida</taxon>
        <taxon>Liliopsida</taxon>
        <taxon>Zingiberales</taxon>
        <taxon>Musaceae</taxon>
        <taxon>Ensete</taxon>
    </lineage>
</organism>
<accession>A0A426Z6H6</accession>
<name>A0A426Z6H6_ENSVE</name>